<dbReference type="Proteomes" id="UP000319160">
    <property type="component" value="Unassembled WGS sequence"/>
</dbReference>
<sequence>MPTPSSNAPPTPPELPPRTHSSSCPEDVRSPSSWRPDEDGLEMNLDSDATTSPEAMNAPVAEVVELLSESRSTAESPQIDLQSGTDRSASEPADPDSASHKPTEELGEVQDGAIAVVPAPAPAERHRPRCDLDSTTTEHDKLEDDDGRAPINHDEYEPSMGFDYSNVRIFPLSPSSFLRPGSKFHGTQQSERQVYDVQVEIKYVDLRESFLCGYLKIQGLTEDNPTLTTYFEGEIIGSRYDFLTKHEGWGATEKIDLNHWGKFSAFRQYSKQVRKGIAVTIPNLAQRENIFMRWKEHFLVPDHRVTSINGASFEGFYYICFNQKEGSVSGIYFHSKSENTSVALEWDSMVRRLIDSNTEIQSDAILASGLRARYPTNGIEADSKVKPKHEGTRRLVVLEALAGDTERQRI</sequence>
<name>A0A553IF17_9PEZI</name>
<comment type="similarity">
    <text evidence="1">Belongs to the GID4/VID24 family.</text>
</comment>
<evidence type="ECO:0000256" key="2">
    <source>
        <dbReference type="SAM" id="MobiDB-lite"/>
    </source>
</evidence>
<feature type="compositionally biased region" description="Polar residues" evidence="2">
    <location>
        <begin position="69"/>
        <end position="87"/>
    </location>
</feature>
<dbReference type="GO" id="GO:0034657">
    <property type="term" value="C:GID complex"/>
    <property type="evidence" value="ECO:0007669"/>
    <property type="project" value="TreeGrafter"/>
</dbReference>
<organism evidence="3 4">
    <name type="scientific">Xylaria flabelliformis</name>
    <dbReference type="NCBI Taxonomy" id="2512241"/>
    <lineage>
        <taxon>Eukaryota</taxon>
        <taxon>Fungi</taxon>
        <taxon>Dikarya</taxon>
        <taxon>Ascomycota</taxon>
        <taxon>Pezizomycotina</taxon>
        <taxon>Sordariomycetes</taxon>
        <taxon>Xylariomycetidae</taxon>
        <taxon>Xylariales</taxon>
        <taxon>Xylariaceae</taxon>
        <taxon>Xylaria</taxon>
    </lineage>
</organism>
<dbReference type="GO" id="GO:0045721">
    <property type="term" value="P:negative regulation of gluconeogenesis"/>
    <property type="evidence" value="ECO:0007669"/>
    <property type="project" value="TreeGrafter"/>
</dbReference>
<dbReference type="GO" id="GO:0005773">
    <property type="term" value="C:vacuole"/>
    <property type="evidence" value="ECO:0007669"/>
    <property type="project" value="GOC"/>
</dbReference>
<evidence type="ECO:0000313" key="3">
    <source>
        <dbReference type="EMBL" id="TRX98803.1"/>
    </source>
</evidence>
<dbReference type="OrthoDB" id="62at2759"/>
<dbReference type="InterPro" id="IPR018618">
    <property type="entry name" value="GID4/10-like"/>
</dbReference>
<dbReference type="Pfam" id="PF09783">
    <property type="entry name" value="Vac_ImportDeg"/>
    <property type="match status" value="1"/>
</dbReference>
<protein>
    <submittedName>
        <fullName evidence="3">Uncharacterized protein</fullName>
    </submittedName>
</protein>
<feature type="region of interest" description="Disordered" evidence="2">
    <location>
        <begin position="1"/>
        <end position="151"/>
    </location>
</feature>
<dbReference type="GO" id="GO:0006623">
    <property type="term" value="P:protein targeting to vacuole"/>
    <property type="evidence" value="ECO:0007669"/>
    <property type="project" value="TreeGrafter"/>
</dbReference>
<accession>A0A553IF17</accession>
<gene>
    <name evidence="3" type="ORF">FHL15_000145</name>
</gene>
<keyword evidence="4" id="KW-1185">Reference proteome</keyword>
<evidence type="ECO:0000256" key="1">
    <source>
        <dbReference type="ARBA" id="ARBA00061469"/>
    </source>
</evidence>
<dbReference type="STRING" id="2512241.A0A553IF17"/>
<proteinExistence type="inferred from homology"/>
<dbReference type="GO" id="GO:0043161">
    <property type="term" value="P:proteasome-mediated ubiquitin-dependent protein catabolic process"/>
    <property type="evidence" value="ECO:0007669"/>
    <property type="project" value="TreeGrafter"/>
</dbReference>
<dbReference type="EMBL" id="VFLP01000001">
    <property type="protein sequence ID" value="TRX98803.1"/>
    <property type="molecule type" value="Genomic_DNA"/>
</dbReference>
<dbReference type="AlphaFoldDB" id="A0A553IF17"/>
<feature type="compositionally biased region" description="Basic and acidic residues" evidence="2">
    <location>
        <begin position="123"/>
        <end position="151"/>
    </location>
</feature>
<comment type="caution">
    <text evidence="3">The sequence shown here is derived from an EMBL/GenBank/DDBJ whole genome shotgun (WGS) entry which is preliminary data.</text>
</comment>
<evidence type="ECO:0000313" key="4">
    <source>
        <dbReference type="Proteomes" id="UP000319160"/>
    </source>
</evidence>
<reference evidence="4" key="1">
    <citation type="submission" date="2019-06" db="EMBL/GenBank/DDBJ databases">
        <title>Draft genome sequence of the griseofulvin-producing fungus Xylaria cubensis strain G536.</title>
        <authorList>
            <person name="Mead M.E."/>
            <person name="Raja H.A."/>
            <person name="Steenwyk J.L."/>
            <person name="Knowles S.L."/>
            <person name="Oberlies N.H."/>
            <person name="Rokas A."/>
        </authorList>
    </citation>
    <scope>NUCLEOTIDE SEQUENCE [LARGE SCALE GENOMIC DNA]</scope>
    <source>
        <strain evidence="4">G536</strain>
    </source>
</reference>
<feature type="compositionally biased region" description="Pro residues" evidence="2">
    <location>
        <begin position="1"/>
        <end position="16"/>
    </location>
</feature>
<dbReference type="GO" id="GO:0007039">
    <property type="term" value="P:protein catabolic process in the vacuole"/>
    <property type="evidence" value="ECO:0007669"/>
    <property type="project" value="TreeGrafter"/>
</dbReference>
<dbReference type="PANTHER" id="PTHR14534:SF3">
    <property type="entry name" value="GID COMPLEX SUBUNIT 4 HOMOLOG"/>
    <property type="match status" value="1"/>
</dbReference>
<dbReference type="PANTHER" id="PTHR14534">
    <property type="entry name" value="VACUOLAR IMPORT AND DEGRADATION PROTEIN 24"/>
    <property type="match status" value="1"/>
</dbReference>